<evidence type="ECO:0000313" key="1">
    <source>
        <dbReference type="EMBL" id="KKN69146.1"/>
    </source>
</evidence>
<evidence type="ECO:0008006" key="2">
    <source>
        <dbReference type="Google" id="ProtNLM"/>
    </source>
</evidence>
<sequence length="301" mass="35013">MSLIRYESHNFKPATLATINQANEILEDYASRGFDLTLRQLYYQFVARALIPNTQRSYKNLGTAVSNGRLAGLIDWDYIIDRTRKIRSLNTWENAYGIMVSTHNSFRIDKWAEQPYHIEVWIEKDALIGVIQRICNELRINYFSCRGYTSLSAMWRAARRLRGHENDWKETVILHLGDHDPSGLDMTRDIQDRLKTFGSEVDVRRIALNMDQIDEYNPPPNPAKLSDSRAGEYVPKYGYDSWELDALEPEAMEDLIESAVLELRNGKLWDEATYIEDEHKEDLKLAVDNWDDVVQFLRSSA</sequence>
<accession>A0A0F9V6H4</accession>
<gene>
    <name evidence="1" type="ORF">LCGC14_0444350</name>
</gene>
<dbReference type="EMBL" id="LAZR01000432">
    <property type="protein sequence ID" value="KKN69146.1"/>
    <property type="molecule type" value="Genomic_DNA"/>
</dbReference>
<comment type="caution">
    <text evidence="1">The sequence shown here is derived from an EMBL/GenBank/DDBJ whole genome shotgun (WGS) entry which is preliminary data.</text>
</comment>
<proteinExistence type="predicted"/>
<reference evidence="1" key="1">
    <citation type="journal article" date="2015" name="Nature">
        <title>Complex archaea that bridge the gap between prokaryotes and eukaryotes.</title>
        <authorList>
            <person name="Spang A."/>
            <person name="Saw J.H."/>
            <person name="Jorgensen S.L."/>
            <person name="Zaremba-Niedzwiedzka K."/>
            <person name="Martijn J."/>
            <person name="Lind A.E."/>
            <person name="van Eijk R."/>
            <person name="Schleper C."/>
            <person name="Guy L."/>
            <person name="Ettema T.J."/>
        </authorList>
    </citation>
    <scope>NUCLEOTIDE SEQUENCE</scope>
</reference>
<name>A0A0F9V6H4_9ZZZZ</name>
<organism evidence="1">
    <name type="scientific">marine sediment metagenome</name>
    <dbReference type="NCBI Taxonomy" id="412755"/>
    <lineage>
        <taxon>unclassified sequences</taxon>
        <taxon>metagenomes</taxon>
        <taxon>ecological metagenomes</taxon>
    </lineage>
</organism>
<dbReference type="AlphaFoldDB" id="A0A0F9V6H4"/>
<protein>
    <recommendedName>
        <fullName evidence="2">DUF2399 domain-containing protein</fullName>
    </recommendedName>
</protein>